<sequence>MQHSVTRRSSECLYGSTSFNVFQPPNSVVTGRKLYGDSRSLVKLSLRNSLLPAPTSFALPAMRNAEQRYYLRWRRGVPEVPFDRLH</sequence>
<organism evidence="1 2">
    <name type="scientific">Aspergillus avenaceus</name>
    <dbReference type="NCBI Taxonomy" id="36643"/>
    <lineage>
        <taxon>Eukaryota</taxon>
        <taxon>Fungi</taxon>
        <taxon>Dikarya</taxon>
        <taxon>Ascomycota</taxon>
        <taxon>Pezizomycotina</taxon>
        <taxon>Eurotiomycetes</taxon>
        <taxon>Eurotiomycetidae</taxon>
        <taxon>Eurotiales</taxon>
        <taxon>Aspergillaceae</taxon>
        <taxon>Aspergillus</taxon>
        <taxon>Aspergillus subgen. Circumdati</taxon>
    </lineage>
</organism>
<evidence type="ECO:0000313" key="2">
    <source>
        <dbReference type="Proteomes" id="UP000325780"/>
    </source>
</evidence>
<evidence type="ECO:0000313" key="1">
    <source>
        <dbReference type="EMBL" id="KAE8146494.1"/>
    </source>
</evidence>
<dbReference type="EMBL" id="ML742259">
    <property type="protein sequence ID" value="KAE8146494.1"/>
    <property type="molecule type" value="Genomic_DNA"/>
</dbReference>
<proteinExistence type="predicted"/>
<dbReference type="Proteomes" id="UP000325780">
    <property type="component" value="Unassembled WGS sequence"/>
</dbReference>
<gene>
    <name evidence="1" type="ORF">BDV25DRAFT_162357</name>
</gene>
<accession>A0A5N6TJE4</accession>
<name>A0A5N6TJE4_ASPAV</name>
<keyword evidence="2" id="KW-1185">Reference proteome</keyword>
<reference evidence="1 2" key="1">
    <citation type="submission" date="2019-04" db="EMBL/GenBank/DDBJ databases">
        <title>Friends and foes A comparative genomics study of 23 Aspergillus species from section Flavi.</title>
        <authorList>
            <consortium name="DOE Joint Genome Institute"/>
            <person name="Kjaerbolling I."/>
            <person name="Vesth T."/>
            <person name="Frisvad J.C."/>
            <person name="Nybo J.L."/>
            <person name="Theobald S."/>
            <person name="Kildgaard S."/>
            <person name="Isbrandt T."/>
            <person name="Kuo A."/>
            <person name="Sato A."/>
            <person name="Lyhne E.K."/>
            <person name="Kogle M.E."/>
            <person name="Wiebenga A."/>
            <person name="Kun R.S."/>
            <person name="Lubbers R.J."/>
            <person name="Makela M.R."/>
            <person name="Barry K."/>
            <person name="Chovatia M."/>
            <person name="Clum A."/>
            <person name="Daum C."/>
            <person name="Haridas S."/>
            <person name="He G."/>
            <person name="LaButti K."/>
            <person name="Lipzen A."/>
            <person name="Mondo S."/>
            <person name="Riley R."/>
            <person name="Salamov A."/>
            <person name="Simmons B.A."/>
            <person name="Magnuson J.K."/>
            <person name="Henrissat B."/>
            <person name="Mortensen U.H."/>
            <person name="Larsen T.O."/>
            <person name="Devries R.P."/>
            <person name="Grigoriev I.V."/>
            <person name="Machida M."/>
            <person name="Baker S.E."/>
            <person name="Andersen M.R."/>
        </authorList>
    </citation>
    <scope>NUCLEOTIDE SEQUENCE [LARGE SCALE GENOMIC DNA]</scope>
    <source>
        <strain evidence="1 2">IBT 18842</strain>
    </source>
</reference>
<protein>
    <submittedName>
        <fullName evidence="1">Uncharacterized protein</fullName>
    </submittedName>
</protein>
<dbReference type="AlphaFoldDB" id="A0A5N6TJE4"/>